<dbReference type="Gene3D" id="3.40.710.10">
    <property type="entry name" value="DD-peptidase/beta-lactamase superfamily"/>
    <property type="match status" value="1"/>
</dbReference>
<keyword evidence="7" id="KW-0573">Peptidoglycan synthesis</keyword>
<feature type="domain" description="Penicillin-binding protein transpeptidase" evidence="12">
    <location>
        <begin position="324"/>
        <end position="665"/>
    </location>
</feature>
<evidence type="ECO:0000259" key="13">
    <source>
        <dbReference type="Pfam" id="PF03717"/>
    </source>
</evidence>
<evidence type="ECO:0000256" key="1">
    <source>
        <dbReference type="ARBA" id="ARBA00004167"/>
    </source>
</evidence>
<evidence type="ECO:0000256" key="10">
    <source>
        <dbReference type="ARBA" id="ARBA00023316"/>
    </source>
</evidence>
<dbReference type="SUPFAM" id="SSF56601">
    <property type="entry name" value="beta-lactamase/transpeptidase-like"/>
    <property type="match status" value="1"/>
</dbReference>
<evidence type="ECO:0000256" key="6">
    <source>
        <dbReference type="ARBA" id="ARBA00022960"/>
    </source>
</evidence>
<dbReference type="AlphaFoldDB" id="A0A1C0ZZU4"/>
<organism evidence="14 15">
    <name type="scientific">Paenibacillus pectinilyticus</name>
    <dbReference type="NCBI Taxonomy" id="512399"/>
    <lineage>
        <taxon>Bacteria</taxon>
        <taxon>Bacillati</taxon>
        <taxon>Bacillota</taxon>
        <taxon>Bacilli</taxon>
        <taxon>Bacillales</taxon>
        <taxon>Paenibacillaceae</taxon>
        <taxon>Paenibacillus</taxon>
    </lineage>
</organism>
<feature type="domain" description="Penicillin-binding protein dimerisation" evidence="13">
    <location>
        <begin position="67"/>
        <end position="268"/>
    </location>
</feature>
<keyword evidence="14" id="KW-0132">Cell division</keyword>
<evidence type="ECO:0000256" key="2">
    <source>
        <dbReference type="ARBA" id="ARBA00004236"/>
    </source>
</evidence>
<dbReference type="GO" id="GO:0051301">
    <property type="term" value="P:cell division"/>
    <property type="evidence" value="ECO:0007669"/>
    <property type="project" value="UniProtKB-KW"/>
</dbReference>
<evidence type="ECO:0000256" key="4">
    <source>
        <dbReference type="ARBA" id="ARBA00022475"/>
    </source>
</evidence>
<keyword evidence="6" id="KW-0133">Cell shape</keyword>
<dbReference type="GO" id="GO:0008658">
    <property type="term" value="F:penicillin binding"/>
    <property type="evidence" value="ECO:0007669"/>
    <property type="project" value="InterPro"/>
</dbReference>
<name>A0A1C0ZZU4_9BACL</name>
<evidence type="ECO:0000256" key="5">
    <source>
        <dbReference type="ARBA" id="ARBA00022692"/>
    </source>
</evidence>
<dbReference type="InterPro" id="IPR012338">
    <property type="entry name" value="Beta-lactam/transpept-like"/>
</dbReference>
<dbReference type="OrthoDB" id="9770103at2"/>
<dbReference type="InterPro" id="IPR050515">
    <property type="entry name" value="Beta-lactam/transpept"/>
</dbReference>
<evidence type="ECO:0000313" key="15">
    <source>
        <dbReference type="Proteomes" id="UP000093309"/>
    </source>
</evidence>
<protein>
    <submittedName>
        <fullName evidence="14">Cell division protein FtsI</fullName>
    </submittedName>
</protein>
<sequence>MKLPIMDDPKNKEINQRRNFSFRINVFFFVTFILFSALIVRLAMLQFVQSKNLKAEENTNTNQSNKIAPIRGNIYDSTKSPLAYSIPVQTLFFRIEPSQRNKNDVIELAYKLQKVFDSYGKKDVKKLSAAEIVLAMDVGYDITQKETKEPNYNAVPRKIKSDLSKEEIAYILEHRDEFKWLEVTEESIRTYELDDDGKTTIATQLIGYLNKFSTETAQTMYKDHPDKKEYLLDENVGFDGIERMYQDDLRGTNGTRIYPVNAAMKIIGKATTLKPTKGHNLFLTIHKDIQKTTEKVIADQIQYLRSPSHANDQFLSAGMNASSGFAVAMEVDTGRVITMANYPDYDANVWTGGISTDTYQNIQPFIPNGTIKTATSKYPSAKEMAKHPSSIVFMGSTIKPLSVLIGLKEKFYGPIETYNDTGTFSFGKNETSISNSGKTAYGPIDAADAIAHSSNTFMSARVGLPFYSKYGGENPAVTKKWAEYLGRFGIGVKTGSGLPNEYAGSNDFIVNARNDSYQSAMVYASWGQNEKTTTLQLAQFAATLASKGKRMKPLLVDEIRSYEGELITKFEPEVLEDSSALFDKDDWNTIIHGMKSGAEGIDELPYNVARKTGTSTQDVAGGRVDNAVFIAFAPVEHPKLAVAVVVPEGGFGRYGASPIAARIFQAYDEANDGILTKLGGGKNAW</sequence>
<evidence type="ECO:0000259" key="12">
    <source>
        <dbReference type="Pfam" id="PF00905"/>
    </source>
</evidence>
<dbReference type="Proteomes" id="UP000093309">
    <property type="component" value="Unassembled WGS sequence"/>
</dbReference>
<dbReference type="InterPro" id="IPR036138">
    <property type="entry name" value="PBP_dimer_sf"/>
</dbReference>
<proteinExistence type="inferred from homology"/>
<feature type="transmembrane region" description="Helical" evidence="11">
    <location>
        <begin position="20"/>
        <end position="44"/>
    </location>
</feature>
<comment type="caution">
    <text evidence="14">The sequence shown here is derived from an EMBL/GenBank/DDBJ whole genome shotgun (WGS) entry which is preliminary data.</text>
</comment>
<dbReference type="GO" id="GO:0009252">
    <property type="term" value="P:peptidoglycan biosynthetic process"/>
    <property type="evidence" value="ECO:0007669"/>
    <property type="project" value="UniProtKB-KW"/>
</dbReference>
<dbReference type="InterPro" id="IPR001460">
    <property type="entry name" value="PCN-bd_Tpept"/>
</dbReference>
<evidence type="ECO:0000256" key="3">
    <source>
        <dbReference type="ARBA" id="ARBA00007171"/>
    </source>
</evidence>
<dbReference type="GO" id="GO:0071555">
    <property type="term" value="P:cell wall organization"/>
    <property type="evidence" value="ECO:0007669"/>
    <property type="project" value="UniProtKB-KW"/>
</dbReference>
<dbReference type="RefSeq" id="WP_065853691.1">
    <property type="nucleotide sequence ID" value="NZ_LYPC01000022.1"/>
</dbReference>
<dbReference type="GO" id="GO:0008360">
    <property type="term" value="P:regulation of cell shape"/>
    <property type="evidence" value="ECO:0007669"/>
    <property type="project" value="UniProtKB-KW"/>
</dbReference>
<dbReference type="GO" id="GO:0071972">
    <property type="term" value="F:peptidoglycan L,D-transpeptidase activity"/>
    <property type="evidence" value="ECO:0007669"/>
    <property type="project" value="TreeGrafter"/>
</dbReference>
<evidence type="ECO:0000256" key="7">
    <source>
        <dbReference type="ARBA" id="ARBA00022984"/>
    </source>
</evidence>
<keyword evidence="15" id="KW-1185">Reference proteome</keyword>
<dbReference type="EMBL" id="LYPC01000022">
    <property type="protein sequence ID" value="OCT13630.1"/>
    <property type="molecule type" value="Genomic_DNA"/>
</dbReference>
<gene>
    <name evidence="14" type="ORF">A8709_18750</name>
</gene>
<dbReference type="PANTHER" id="PTHR30627:SF2">
    <property type="entry name" value="PEPTIDOGLYCAN D,D-TRANSPEPTIDASE MRDA"/>
    <property type="match status" value="1"/>
</dbReference>
<comment type="similarity">
    <text evidence="3">Belongs to the transpeptidase family.</text>
</comment>
<keyword evidence="10" id="KW-0961">Cell wall biogenesis/degradation</keyword>
<keyword evidence="4" id="KW-1003">Cell membrane</keyword>
<keyword evidence="14" id="KW-0131">Cell cycle</keyword>
<dbReference type="Pfam" id="PF00905">
    <property type="entry name" value="Transpeptidase"/>
    <property type="match status" value="1"/>
</dbReference>
<dbReference type="GO" id="GO:0005886">
    <property type="term" value="C:plasma membrane"/>
    <property type="evidence" value="ECO:0007669"/>
    <property type="project" value="UniProtKB-SubCell"/>
</dbReference>
<evidence type="ECO:0000313" key="14">
    <source>
        <dbReference type="EMBL" id="OCT13630.1"/>
    </source>
</evidence>
<dbReference type="PANTHER" id="PTHR30627">
    <property type="entry name" value="PEPTIDOGLYCAN D,D-TRANSPEPTIDASE"/>
    <property type="match status" value="1"/>
</dbReference>
<reference evidence="15" key="1">
    <citation type="submission" date="2016-05" db="EMBL/GenBank/DDBJ databases">
        <title>Paenibacillus oryzae. sp. nov., isolated from the rice root.</title>
        <authorList>
            <person name="Zhang J."/>
            <person name="Zhang X."/>
        </authorList>
    </citation>
    <scope>NUCLEOTIDE SEQUENCE [LARGE SCALE GENOMIC DNA]</scope>
    <source>
        <strain evidence="15">KCTC13222</strain>
    </source>
</reference>
<keyword evidence="9 11" id="KW-0472">Membrane</keyword>
<dbReference type="InterPro" id="IPR005311">
    <property type="entry name" value="PBP_dimer"/>
</dbReference>
<keyword evidence="8 11" id="KW-1133">Transmembrane helix</keyword>
<dbReference type="SUPFAM" id="SSF56519">
    <property type="entry name" value="Penicillin binding protein dimerisation domain"/>
    <property type="match status" value="1"/>
</dbReference>
<keyword evidence="5 11" id="KW-0812">Transmembrane</keyword>
<evidence type="ECO:0000256" key="9">
    <source>
        <dbReference type="ARBA" id="ARBA00023136"/>
    </source>
</evidence>
<dbReference type="Pfam" id="PF03717">
    <property type="entry name" value="PBP_dimer"/>
    <property type="match status" value="1"/>
</dbReference>
<dbReference type="STRING" id="512399.A8709_18750"/>
<evidence type="ECO:0000256" key="8">
    <source>
        <dbReference type="ARBA" id="ARBA00022989"/>
    </source>
</evidence>
<comment type="subcellular location">
    <subcellularLocation>
        <location evidence="2">Cell membrane</location>
    </subcellularLocation>
    <subcellularLocation>
        <location evidence="1">Membrane</location>
        <topology evidence="1">Single-pass membrane protein</topology>
    </subcellularLocation>
</comment>
<evidence type="ECO:0000256" key="11">
    <source>
        <dbReference type="SAM" id="Phobius"/>
    </source>
</evidence>
<accession>A0A1C0ZZU4</accession>
<dbReference type="Gene3D" id="3.90.1310.10">
    <property type="entry name" value="Penicillin-binding protein 2a (Domain 2)"/>
    <property type="match status" value="1"/>
</dbReference>